<keyword evidence="2" id="KW-1185">Reference proteome</keyword>
<organism evidence="1 2">
    <name type="scientific">Naganishia friedmannii</name>
    <dbReference type="NCBI Taxonomy" id="89922"/>
    <lineage>
        <taxon>Eukaryota</taxon>
        <taxon>Fungi</taxon>
        <taxon>Dikarya</taxon>
        <taxon>Basidiomycota</taxon>
        <taxon>Agaricomycotina</taxon>
        <taxon>Tremellomycetes</taxon>
        <taxon>Filobasidiales</taxon>
        <taxon>Filobasidiaceae</taxon>
        <taxon>Naganishia</taxon>
    </lineage>
</organism>
<dbReference type="Proteomes" id="UP001227268">
    <property type="component" value="Unassembled WGS sequence"/>
</dbReference>
<accession>A0ACC2V706</accession>
<proteinExistence type="predicted"/>
<evidence type="ECO:0000313" key="1">
    <source>
        <dbReference type="EMBL" id="KAJ9094933.1"/>
    </source>
</evidence>
<comment type="caution">
    <text evidence="1">The sequence shown here is derived from an EMBL/GenBank/DDBJ whole genome shotgun (WGS) entry which is preliminary data.</text>
</comment>
<name>A0ACC2V706_9TREE</name>
<reference evidence="1" key="1">
    <citation type="submission" date="2023-04" db="EMBL/GenBank/DDBJ databases">
        <title>Draft Genome sequencing of Naganishia species isolated from polar environments using Oxford Nanopore Technology.</title>
        <authorList>
            <person name="Leo P."/>
            <person name="Venkateswaran K."/>
        </authorList>
    </citation>
    <scope>NUCLEOTIDE SEQUENCE</scope>
    <source>
        <strain evidence="1">MNA-CCFEE 5423</strain>
    </source>
</reference>
<protein>
    <submittedName>
        <fullName evidence="1">Uncharacterized protein</fullName>
    </submittedName>
</protein>
<evidence type="ECO:0000313" key="2">
    <source>
        <dbReference type="Proteomes" id="UP001227268"/>
    </source>
</evidence>
<dbReference type="EMBL" id="JASBWT010000023">
    <property type="protein sequence ID" value="KAJ9094933.1"/>
    <property type="molecule type" value="Genomic_DNA"/>
</dbReference>
<gene>
    <name evidence="1" type="ORF">QFC21_005725</name>
</gene>
<sequence length="182" mass="21186">MVYSTKPVASENGEKPLSAQELREWNHMAEGMEYYHNHFRHSFDTIYEMADGKFHSHGMTLQQYLRQASSLYSHLETHHQIEERHIFPILAKKMPQFKAGARESGEHLKSHKQIHNGMDKYAALLNKYATDSTSYSPTELKENMDSWRDVLFKHLAEEVEDLSGESMRKAGWTLNEVKAMPM</sequence>